<dbReference type="InterPro" id="IPR036938">
    <property type="entry name" value="PAP2/HPO_sf"/>
</dbReference>
<accession>A0A086A354</accession>
<sequence length="195" mass="22013">MKSFIDHLNQWDTEFFLYINGKHNALFDIIMYWASDKWFWVPFYALLLFFLIKIYKKASVYVLLAIGITITLCDRIASGLIKNTVLRLRPSHRPSLIPLIHLGKAGPGGPYGFVSSHSANAFGLLTFLFLLLPSKYKGLKIILLIWALLVSYSRIYNGVHYPFDVLGGAVVGIVSGCCIGLLFQTVFKNNKSFKS</sequence>
<keyword evidence="1" id="KW-0812">Transmembrane</keyword>
<dbReference type="eggNOG" id="COG0671">
    <property type="taxonomic scope" value="Bacteria"/>
</dbReference>
<dbReference type="PANTHER" id="PTHR14969">
    <property type="entry name" value="SPHINGOSINE-1-PHOSPHATE PHOSPHOHYDROLASE"/>
    <property type="match status" value="1"/>
</dbReference>
<feature type="transmembrane region" description="Helical" evidence="1">
    <location>
        <begin position="62"/>
        <end position="81"/>
    </location>
</feature>
<keyword evidence="1" id="KW-1133">Transmembrane helix</keyword>
<dbReference type="AlphaFoldDB" id="A0A086A354"/>
<feature type="transmembrane region" description="Helical" evidence="1">
    <location>
        <begin position="38"/>
        <end position="55"/>
    </location>
</feature>
<dbReference type="PANTHER" id="PTHR14969:SF13">
    <property type="entry name" value="AT30094P"/>
    <property type="match status" value="1"/>
</dbReference>
<dbReference type="OrthoDB" id="9789113at2"/>
<feature type="transmembrane region" description="Helical" evidence="1">
    <location>
        <begin position="165"/>
        <end position="187"/>
    </location>
</feature>
<evidence type="ECO:0000256" key="1">
    <source>
        <dbReference type="SAM" id="Phobius"/>
    </source>
</evidence>
<keyword evidence="1" id="KW-0472">Membrane</keyword>
<feature type="transmembrane region" description="Helical" evidence="1">
    <location>
        <begin position="111"/>
        <end position="132"/>
    </location>
</feature>
<name>A0A086A354_9FLAO</name>
<feature type="transmembrane region" description="Helical" evidence="1">
    <location>
        <begin position="139"/>
        <end position="159"/>
    </location>
</feature>
<evidence type="ECO:0000313" key="3">
    <source>
        <dbReference type="EMBL" id="KFF11118.1"/>
    </source>
</evidence>
<feature type="domain" description="Phosphatidic acid phosphatase type 2/haloperoxidase" evidence="2">
    <location>
        <begin position="60"/>
        <end position="180"/>
    </location>
</feature>
<gene>
    <name evidence="3" type="ORF">IW15_18385</name>
</gene>
<dbReference type="RefSeq" id="WP_034714031.1">
    <property type="nucleotide sequence ID" value="NZ_JPRH01000008.1"/>
</dbReference>
<keyword evidence="4" id="KW-1185">Reference proteome</keyword>
<dbReference type="Proteomes" id="UP000028705">
    <property type="component" value="Unassembled WGS sequence"/>
</dbReference>
<protein>
    <submittedName>
        <fullName evidence="3">Phosphatidic acid phosphatase</fullName>
    </submittedName>
</protein>
<dbReference type="Gene3D" id="1.20.144.10">
    <property type="entry name" value="Phosphatidic acid phosphatase type 2/haloperoxidase"/>
    <property type="match status" value="1"/>
</dbReference>
<organism evidence="3 4">
    <name type="scientific">Chryseobacterium soli</name>
    <dbReference type="NCBI Taxonomy" id="445961"/>
    <lineage>
        <taxon>Bacteria</taxon>
        <taxon>Pseudomonadati</taxon>
        <taxon>Bacteroidota</taxon>
        <taxon>Flavobacteriia</taxon>
        <taxon>Flavobacteriales</taxon>
        <taxon>Weeksellaceae</taxon>
        <taxon>Chryseobacterium group</taxon>
        <taxon>Chryseobacterium</taxon>
    </lineage>
</organism>
<dbReference type="EMBL" id="JPRH01000008">
    <property type="protein sequence ID" value="KFF11118.1"/>
    <property type="molecule type" value="Genomic_DNA"/>
</dbReference>
<evidence type="ECO:0000259" key="2">
    <source>
        <dbReference type="SMART" id="SM00014"/>
    </source>
</evidence>
<dbReference type="STRING" id="445961.IW15_18385"/>
<reference evidence="3 4" key="1">
    <citation type="submission" date="2014-07" db="EMBL/GenBank/DDBJ databases">
        <title>Genome of Chryseobacterium soli DSM 19298.</title>
        <authorList>
            <person name="Stropko S.J."/>
            <person name="Pipes S.E."/>
            <person name="Newman J."/>
        </authorList>
    </citation>
    <scope>NUCLEOTIDE SEQUENCE [LARGE SCALE GENOMIC DNA]</scope>
    <source>
        <strain evidence="3 4">DSM 19298</strain>
    </source>
</reference>
<dbReference type="Pfam" id="PF01569">
    <property type="entry name" value="PAP2"/>
    <property type="match status" value="1"/>
</dbReference>
<evidence type="ECO:0000313" key="4">
    <source>
        <dbReference type="Proteomes" id="UP000028705"/>
    </source>
</evidence>
<proteinExistence type="predicted"/>
<dbReference type="SMART" id="SM00014">
    <property type="entry name" value="acidPPc"/>
    <property type="match status" value="1"/>
</dbReference>
<comment type="caution">
    <text evidence="3">The sequence shown here is derived from an EMBL/GenBank/DDBJ whole genome shotgun (WGS) entry which is preliminary data.</text>
</comment>
<dbReference type="InterPro" id="IPR000326">
    <property type="entry name" value="PAP2/HPO"/>
</dbReference>
<dbReference type="SUPFAM" id="SSF48317">
    <property type="entry name" value="Acid phosphatase/Vanadium-dependent haloperoxidase"/>
    <property type="match status" value="1"/>
</dbReference>